<dbReference type="AGR" id="Xenbase:XB-GENE-22063266"/>
<dbReference type="GO" id="GO:0051923">
    <property type="term" value="P:sulfation"/>
    <property type="evidence" value="ECO:0000318"/>
    <property type="project" value="GO_Central"/>
</dbReference>
<reference evidence="7" key="1">
    <citation type="journal article" date="2002" name="Dev. Dyn.">
        <title>Genetic and genomic tools for Xenopus research: The NIH Xenopus initiative.</title>
        <authorList>
            <person name="Klein S.L."/>
            <person name="Strausberg R.L."/>
            <person name="Wagner L."/>
            <person name="Pontius J."/>
            <person name="Clifton S.W."/>
            <person name="Richardson P."/>
        </authorList>
    </citation>
    <scope>NUCLEOTIDE SEQUENCE</scope>
</reference>
<evidence type="ECO:0000313" key="6">
    <source>
        <dbReference type="Proteomes" id="UP000008143"/>
    </source>
</evidence>
<dbReference type="RefSeq" id="NP_001107509.1">
    <property type="nucleotide sequence ID" value="NM_001114037.1"/>
</dbReference>
<comment type="similarity">
    <text evidence="1 3">Belongs to the sulfotransferase 1 family.</text>
</comment>
<sequence>MAHRNLFAKELDNFMDACKDISRDDLLLTYNGILYPKVLCSPATFKAMESFELREDDLLLASYPKCGSNWTYQILNSILHTVHKKEESAIGIPILEFGSPDKFEKLNQEPSPRIFSTHLQYDYLPKSVSAGNVKILAVFRNPKDTAVSFYHFYNNNPGLPSYSSWDTFLQDFISGNVSFGSYFDYAITWNKHIDDENVLILTFEEMKEDLYKAVKKISTFFGFSLTEEQVQYISDKGTFKSMKEKSDKTHGNFGKVLFRKGDVGDWKNHFSEAQSKEMDAKFEACLAGTKLGNLLKYDIYCKA</sequence>
<feature type="domain" description="Sulfotransferase" evidence="4">
    <location>
        <begin position="56"/>
        <end position="289"/>
    </location>
</feature>
<gene>
    <name evidence="7 8" type="primary">sult6b1.2</name>
    <name evidence="5" type="synonym">LOC100135365</name>
    <name evidence="8" type="synonym">sult6b1</name>
</gene>
<dbReference type="Reactome" id="R-XTR-156584">
    <property type="pathway name" value="Cytosolic sulfonation of small molecules"/>
</dbReference>
<dbReference type="Xenbase" id="XB-GENE-22063266">
    <property type="gene designation" value="sult6b1.2"/>
</dbReference>
<evidence type="ECO:0000259" key="4">
    <source>
        <dbReference type="Pfam" id="PF00685"/>
    </source>
</evidence>
<dbReference type="EC" id="2.8.2.-" evidence="3"/>
<reference evidence="5" key="2">
    <citation type="submission" date="2007-12" db="EMBL/GenBank/DDBJ databases">
        <authorList>
            <consortium name="NIH - Xenopus Gene Collection (XGC) project"/>
        </authorList>
    </citation>
    <scope>NUCLEOTIDE SEQUENCE [LARGE SCALE MRNA]</scope>
    <source>
        <tissue evidence="5">Thymus</tissue>
    </source>
</reference>
<dbReference type="KEGG" id="xtr:100135365"/>
<name>A9UMI6_XENTR</name>
<dbReference type="InterPro" id="IPR027417">
    <property type="entry name" value="P-loop_NTPase"/>
</dbReference>
<proteinExistence type="evidence at transcript level"/>
<dbReference type="Gene3D" id="3.40.50.300">
    <property type="entry name" value="P-loop containing nucleotide triphosphate hydrolases"/>
    <property type="match status" value="1"/>
</dbReference>
<dbReference type="SUPFAM" id="SSF52540">
    <property type="entry name" value="P-loop containing nucleoside triphosphate hydrolases"/>
    <property type="match status" value="1"/>
</dbReference>
<protein>
    <recommendedName>
        <fullName evidence="3">Sulfotransferase</fullName>
        <ecNumber evidence="3">2.8.2.-</ecNumber>
    </recommendedName>
</protein>
<dbReference type="AlphaFoldDB" id="A9UMI6"/>
<evidence type="ECO:0000313" key="7">
    <source>
        <dbReference type="RefSeq" id="NP_001107509.1"/>
    </source>
</evidence>
<keyword evidence="6" id="KW-1185">Reference proteome</keyword>
<dbReference type="HOGENOM" id="CLU_027239_1_2_1"/>
<dbReference type="OMA" id="ESRIDMI"/>
<dbReference type="EMBL" id="BC157671">
    <property type="protein sequence ID" value="AAI57672.1"/>
    <property type="molecule type" value="mRNA"/>
</dbReference>
<dbReference type="GeneID" id="100135365"/>
<dbReference type="CTD" id="100135365"/>
<evidence type="ECO:0000313" key="5">
    <source>
        <dbReference type="EMBL" id="AAI57672.1"/>
    </source>
</evidence>
<evidence type="ECO:0000256" key="1">
    <source>
        <dbReference type="ARBA" id="ARBA00005771"/>
    </source>
</evidence>
<dbReference type="GO" id="GO:0008146">
    <property type="term" value="F:sulfotransferase activity"/>
    <property type="evidence" value="ECO:0000318"/>
    <property type="project" value="GO_Central"/>
</dbReference>
<dbReference type="PANTHER" id="PTHR11783">
    <property type="entry name" value="SULFOTRANSFERASE SULT"/>
    <property type="match status" value="1"/>
</dbReference>
<organism evidence="5">
    <name type="scientific">Xenopus tropicalis</name>
    <name type="common">Western clawed frog</name>
    <name type="synonym">Silurana tropicalis</name>
    <dbReference type="NCBI Taxonomy" id="8364"/>
    <lineage>
        <taxon>Eukaryota</taxon>
        <taxon>Metazoa</taxon>
        <taxon>Chordata</taxon>
        <taxon>Craniata</taxon>
        <taxon>Vertebrata</taxon>
        <taxon>Euteleostomi</taxon>
        <taxon>Amphibia</taxon>
        <taxon>Batrachia</taxon>
        <taxon>Anura</taxon>
        <taxon>Pipoidea</taxon>
        <taxon>Pipidae</taxon>
        <taxon>Xenopodinae</taxon>
        <taxon>Xenopus</taxon>
        <taxon>Silurana</taxon>
    </lineage>
</organism>
<dbReference type="Pfam" id="PF00685">
    <property type="entry name" value="Sulfotransfer_1"/>
    <property type="match status" value="1"/>
</dbReference>
<dbReference type="InterPro" id="IPR000863">
    <property type="entry name" value="Sulfotransferase_dom"/>
</dbReference>
<keyword evidence="2 3" id="KW-0808">Transferase</keyword>
<dbReference type="Proteomes" id="UP000008143">
    <property type="component" value="Chromosome 5"/>
</dbReference>
<evidence type="ECO:0000313" key="8">
    <source>
        <dbReference type="Xenbase" id="XB-GENE-22063266"/>
    </source>
</evidence>
<evidence type="ECO:0000256" key="3">
    <source>
        <dbReference type="RuleBase" id="RU361155"/>
    </source>
</evidence>
<accession>A9UMI6</accession>
<evidence type="ECO:0000256" key="2">
    <source>
        <dbReference type="ARBA" id="ARBA00022679"/>
    </source>
</evidence>
<dbReference type="GO" id="GO:0005737">
    <property type="term" value="C:cytoplasm"/>
    <property type="evidence" value="ECO:0000318"/>
    <property type="project" value="GO_Central"/>
</dbReference>
<reference evidence="7" key="3">
    <citation type="submission" date="2025-04" db="UniProtKB">
        <authorList>
            <consortium name="RefSeq"/>
        </authorList>
    </citation>
    <scope>IDENTIFICATION</scope>
</reference>
<dbReference type="OrthoDB" id="205623at2759"/>